<evidence type="ECO:0000313" key="5">
    <source>
        <dbReference type="Proteomes" id="UP000248966"/>
    </source>
</evidence>
<dbReference type="GO" id="GO:0016757">
    <property type="term" value="F:glycosyltransferase activity"/>
    <property type="evidence" value="ECO:0007669"/>
    <property type="project" value="UniProtKB-KW"/>
</dbReference>
<keyword evidence="1" id="KW-0328">Glycosyltransferase</keyword>
<evidence type="ECO:0000256" key="2">
    <source>
        <dbReference type="ARBA" id="ARBA00022679"/>
    </source>
</evidence>
<dbReference type="EMBL" id="PYAC01000033">
    <property type="protein sequence ID" value="RAO12017.1"/>
    <property type="molecule type" value="Genomic_DNA"/>
</dbReference>
<protein>
    <submittedName>
        <fullName evidence="3">Glycogen(Starch) synthase</fullName>
    </submittedName>
</protein>
<keyword evidence="6" id="KW-1185">Reference proteome</keyword>
<dbReference type="SUPFAM" id="SSF53756">
    <property type="entry name" value="UDP-Glycosyltransferase/glycogen phosphorylase"/>
    <property type="match status" value="1"/>
</dbReference>
<evidence type="ECO:0000313" key="6">
    <source>
        <dbReference type="Proteomes" id="UP000249045"/>
    </source>
</evidence>
<organism evidence="3 5">
    <name type="scientific">Micromonospora noduli</name>
    <dbReference type="NCBI Taxonomy" id="709876"/>
    <lineage>
        <taxon>Bacteria</taxon>
        <taxon>Bacillati</taxon>
        <taxon>Actinomycetota</taxon>
        <taxon>Actinomycetes</taxon>
        <taxon>Micromonosporales</taxon>
        <taxon>Micromonosporaceae</taxon>
        <taxon>Micromonospora</taxon>
    </lineage>
</organism>
<dbReference type="AlphaFoldDB" id="A0A328N8J7"/>
<evidence type="ECO:0000313" key="3">
    <source>
        <dbReference type="EMBL" id="RAN99926.1"/>
    </source>
</evidence>
<dbReference type="Proteomes" id="UP000249045">
    <property type="component" value="Unassembled WGS sequence"/>
</dbReference>
<dbReference type="EMBL" id="PYAA01000021">
    <property type="protein sequence ID" value="RAN99926.1"/>
    <property type="molecule type" value="Genomic_DNA"/>
</dbReference>
<dbReference type="PANTHER" id="PTHR12526">
    <property type="entry name" value="GLYCOSYLTRANSFERASE"/>
    <property type="match status" value="1"/>
</dbReference>
<dbReference type="Proteomes" id="UP000248966">
    <property type="component" value="Unassembled WGS sequence"/>
</dbReference>
<sequence length="399" mass="44100">MRVVVTSEARFSRTPDGAVWTTDGPDHGFWVRYLTTFHRVRVMARVREVTAAPDGARRVDGDDIDVWPVPYYVGPRQYISVRPAIQAAVRGAATNHDAVILRVPSAIGTLLAAHRDRAQLPYGVEVVADPYDVFAPGVIRHPLRPLLRRRFVARLRHECRRAVAASYVTERHLQSRYPTRTDVPTVAASSIDLSASAFAMASRGPSAKGEAHHIITVGTMDQMYKGFDTLITAVARLNHVGVPARMSHIGTGRFQPRLEQLAARLGVADKVAFVGWCSPGEELRQHLDAADLFVMPSRTEGLPRALIEAMARALPAVGTRVGGIPELLPAVDMVRPDDPRELARVIGEMLQDPDRMSAASARNLAHARRYSRESLNPRREAFYQAVRDATKRPITTPSR</sequence>
<comment type="caution">
    <text evidence="3">The sequence shown here is derived from an EMBL/GenBank/DDBJ whole genome shotgun (WGS) entry which is preliminary data.</text>
</comment>
<evidence type="ECO:0000256" key="1">
    <source>
        <dbReference type="ARBA" id="ARBA00022676"/>
    </source>
</evidence>
<accession>A0A328N8J7</accession>
<dbReference type="RefSeq" id="WP_112584686.1">
    <property type="nucleotide sequence ID" value="NZ_PYAA01000021.1"/>
</dbReference>
<dbReference type="CDD" id="cd03801">
    <property type="entry name" value="GT4_PimA-like"/>
    <property type="match status" value="1"/>
</dbReference>
<name>A0A328N8J7_9ACTN</name>
<dbReference type="PANTHER" id="PTHR12526:SF510">
    <property type="entry name" value="D-INOSITOL 3-PHOSPHATE GLYCOSYLTRANSFERASE"/>
    <property type="match status" value="1"/>
</dbReference>
<keyword evidence="2" id="KW-0808">Transferase</keyword>
<dbReference type="Pfam" id="PF13692">
    <property type="entry name" value="Glyco_trans_1_4"/>
    <property type="match status" value="1"/>
</dbReference>
<evidence type="ECO:0000313" key="4">
    <source>
        <dbReference type="EMBL" id="RAO12017.1"/>
    </source>
</evidence>
<reference evidence="5 6" key="1">
    <citation type="submission" date="2018-03" db="EMBL/GenBank/DDBJ databases">
        <title>Defining the species Micromonospora saelicesensis and Micromonospora noduli under the framework of genomics.</title>
        <authorList>
            <person name="Riesco R."/>
            <person name="Trujillo M.E."/>
        </authorList>
    </citation>
    <scope>NUCLEOTIDE SEQUENCE [LARGE SCALE GENOMIC DNA]</scope>
    <source>
        <strain evidence="3 5">LAH08</strain>
        <strain evidence="4 6">MED15</strain>
    </source>
</reference>
<gene>
    <name evidence="3" type="ORF">LAH08_03443</name>
    <name evidence="4" type="ORF">MED15_05026</name>
</gene>
<dbReference type="Gene3D" id="3.40.50.2000">
    <property type="entry name" value="Glycogen Phosphorylase B"/>
    <property type="match status" value="2"/>
</dbReference>
<proteinExistence type="predicted"/>